<dbReference type="EMBL" id="QCYY01002184">
    <property type="protein sequence ID" value="ROT72276.1"/>
    <property type="molecule type" value="Genomic_DNA"/>
</dbReference>
<organism evidence="3 4">
    <name type="scientific">Penaeus vannamei</name>
    <name type="common">Whiteleg shrimp</name>
    <name type="synonym">Litopenaeus vannamei</name>
    <dbReference type="NCBI Taxonomy" id="6689"/>
    <lineage>
        <taxon>Eukaryota</taxon>
        <taxon>Metazoa</taxon>
        <taxon>Ecdysozoa</taxon>
        <taxon>Arthropoda</taxon>
        <taxon>Crustacea</taxon>
        <taxon>Multicrustacea</taxon>
        <taxon>Malacostraca</taxon>
        <taxon>Eumalacostraca</taxon>
        <taxon>Eucarida</taxon>
        <taxon>Decapoda</taxon>
        <taxon>Dendrobranchiata</taxon>
        <taxon>Penaeoidea</taxon>
        <taxon>Penaeidae</taxon>
        <taxon>Penaeus</taxon>
    </lineage>
</organism>
<evidence type="ECO:0000259" key="2">
    <source>
        <dbReference type="PROSITE" id="PS51497"/>
    </source>
</evidence>
<reference evidence="3 4" key="1">
    <citation type="submission" date="2018-04" db="EMBL/GenBank/DDBJ databases">
        <authorList>
            <person name="Zhang X."/>
            <person name="Yuan J."/>
            <person name="Li F."/>
            <person name="Xiang J."/>
        </authorList>
    </citation>
    <scope>NUCLEOTIDE SEQUENCE [LARGE SCALE GENOMIC DNA]</scope>
    <source>
        <tissue evidence="3">Muscle</tissue>
    </source>
</reference>
<dbReference type="OrthoDB" id="5959275at2759"/>
<dbReference type="InterPro" id="IPR023340">
    <property type="entry name" value="UMA"/>
</dbReference>
<proteinExistence type="predicted"/>
<evidence type="ECO:0000313" key="4">
    <source>
        <dbReference type="Proteomes" id="UP000283509"/>
    </source>
</evidence>
<feature type="region of interest" description="Disordered" evidence="1">
    <location>
        <begin position="13"/>
        <end position="43"/>
    </location>
</feature>
<name>A0A423T752_PENVA</name>
<sequence>MPPISASVTTMFHRMFGRRRSPVEGEPNADSGTEATEGQADIVNSDDFVLLGDTESQQSTMYDPPPGYTVGGANAFLPYGLDPSARPEAGQRPTSAEVQTAIDGIPFKLGSNVLLQGDADSCDISSISQMIHRINSFNWDEYEYSFQLEKSVLQEFSTREQPDPE</sequence>
<gene>
    <name evidence="3" type="ORF">C7M84_009348</name>
</gene>
<dbReference type="Proteomes" id="UP000283509">
    <property type="component" value="Unassembled WGS sequence"/>
</dbReference>
<dbReference type="PROSITE" id="PS51497">
    <property type="entry name" value="UMA"/>
    <property type="match status" value="1"/>
</dbReference>
<keyword evidence="4" id="KW-1185">Reference proteome</keyword>
<evidence type="ECO:0000256" key="1">
    <source>
        <dbReference type="SAM" id="MobiDB-lite"/>
    </source>
</evidence>
<feature type="domain" description="UMA" evidence="2">
    <location>
        <begin position="102"/>
        <end position="153"/>
    </location>
</feature>
<dbReference type="AlphaFoldDB" id="A0A423T752"/>
<protein>
    <recommendedName>
        <fullName evidence="2">UMA domain-containing protein</fullName>
    </recommendedName>
</protein>
<accession>A0A423T752</accession>
<evidence type="ECO:0000313" key="3">
    <source>
        <dbReference type="EMBL" id="ROT72276.1"/>
    </source>
</evidence>
<comment type="caution">
    <text evidence="3">The sequence shown here is derived from an EMBL/GenBank/DDBJ whole genome shotgun (WGS) entry which is preliminary data.</text>
</comment>
<reference evidence="3 4" key="2">
    <citation type="submission" date="2019-01" db="EMBL/GenBank/DDBJ databases">
        <title>The decoding of complex shrimp genome reveals the adaptation for benthos swimmer, frequently molting mechanism and breeding impact on genome.</title>
        <authorList>
            <person name="Sun Y."/>
            <person name="Gao Y."/>
            <person name="Yu Y."/>
        </authorList>
    </citation>
    <scope>NUCLEOTIDE SEQUENCE [LARGE SCALE GENOMIC DNA]</scope>
    <source>
        <tissue evidence="3">Muscle</tissue>
    </source>
</reference>